<dbReference type="SMART" id="SM00192">
    <property type="entry name" value="LDLa"/>
    <property type="match status" value="1"/>
</dbReference>
<dbReference type="Pfam" id="PF02010">
    <property type="entry name" value="REJ"/>
    <property type="match status" value="1"/>
</dbReference>
<evidence type="ECO:0000256" key="5">
    <source>
        <dbReference type="ARBA" id="ARBA00022968"/>
    </source>
</evidence>
<accession>A0ABM0M663</accession>
<keyword evidence="5" id="KW-0735">Signal-anchor</keyword>
<dbReference type="Proteomes" id="UP000694865">
    <property type="component" value="Unplaced"/>
</dbReference>
<evidence type="ECO:0000256" key="1">
    <source>
        <dbReference type="ARBA" id="ARBA00004401"/>
    </source>
</evidence>
<evidence type="ECO:0000256" key="4">
    <source>
        <dbReference type="ARBA" id="ARBA00022737"/>
    </source>
</evidence>
<dbReference type="InterPro" id="IPR020067">
    <property type="entry name" value="Frizzled_dom"/>
</dbReference>
<keyword evidence="4" id="KW-0677">Repeat</keyword>
<evidence type="ECO:0000256" key="10">
    <source>
        <dbReference type="PROSITE-ProRule" id="PRU00124"/>
    </source>
</evidence>
<evidence type="ECO:0000256" key="9">
    <source>
        <dbReference type="PROSITE-ProRule" id="PRU00090"/>
    </source>
</evidence>
<keyword evidence="8 10" id="KW-1015">Disulfide bond</keyword>
<keyword evidence="11" id="KW-0732">Signal</keyword>
<feature type="chain" id="PRO_5045943155" evidence="11">
    <location>
        <begin position="31"/>
        <end position="867"/>
    </location>
</feature>
<feature type="disulfide bond" evidence="10">
    <location>
        <begin position="46"/>
        <end position="64"/>
    </location>
</feature>
<dbReference type="PANTHER" id="PTHR46730">
    <property type="entry name" value="POLYCYSTIN-1"/>
    <property type="match status" value="1"/>
</dbReference>
<dbReference type="InterPro" id="IPR023415">
    <property type="entry name" value="LDLR_class-A_CS"/>
</dbReference>
<dbReference type="SUPFAM" id="SSF63501">
    <property type="entry name" value="Frizzled cysteine-rich domain"/>
    <property type="match status" value="1"/>
</dbReference>
<comment type="subcellular location">
    <subcellularLocation>
        <location evidence="1">Cell membrane</location>
        <topology evidence="1">Single-pass type II membrane protein</topology>
    </subcellularLocation>
</comment>
<dbReference type="InterPro" id="IPR014010">
    <property type="entry name" value="REJ_dom"/>
</dbReference>
<dbReference type="Gene3D" id="4.10.400.10">
    <property type="entry name" value="Low-density Lipoprotein Receptor"/>
    <property type="match status" value="1"/>
</dbReference>
<organism evidence="14 15">
    <name type="scientific">Saccoglossus kowalevskii</name>
    <name type="common">Acorn worm</name>
    <dbReference type="NCBI Taxonomy" id="10224"/>
    <lineage>
        <taxon>Eukaryota</taxon>
        <taxon>Metazoa</taxon>
        <taxon>Hemichordata</taxon>
        <taxon>Enteropneusta</taxon>
        <taxon>Harrimaniidae</taxon>
        <taxon>Saccoglossus</taxon>
    </lineage>
</organism>
<keyword evidence="7" id="KW-0472">Membrane</keyword>
<dbReference type="PANTHER" id="PTHR46730:SF1">
    <property type="entry name" value="PLAT DOMAIN-CONTAINING PROTEIN"/>
    <property type="match status" value="1"/>
</dbReference>
<dbReference type="CDD" id="cd00112">
    <property type="entry name" value="LDLa"/>
    <property type="match status" value="1"/>
</dbReference>
<evidence type="ECO:0000313" key="14">
    <source>
        <dbReference type="Proteomes" id="UP000694865"/>
    </source>
</evidence>
<evidence type="ECO:0000256" key="11">
    <source>
        <dbReference type="SAM" id="SignalP"/>
    </source>
</evidence>
<dbReference type="PROSITE" id="PS50038">
    <property type="entry name" value="FZ"/>
    <property type="match status" value="1"/>
</dbReference>
<protein>
    <submittedName>
        <fullName evidence="15">Sperm receptor for egg jelly-like</fullName>
    </submittedName>
</protein>
<evidence type="ECO:0000256" key="3">
    <source>
        <dbReference type="ARBA" id="ARBA00022692"/>
    </source>
</evidence>
<evidence type="ECO:0000259" key="12">
    <source>
        <dbReference type="PROSITE" id="PS50038"/>
    </source>
</evidence>
<keyword evidence="3" id="KW-0812">Transmembrane</keyword>
<dbReference type="Pfam" id="PF00057">
    <property type="entry name" value="Ldl_recept_a"/>
    <property type="match status" value="1"/>
</dbReference>
<dbReference type="Pfam" id="PF01392">
    <property type="entry name" value="Fz"/>
    <property type="match status" value="1"/>
</dbReference>
<name>A0ABM0M663_SACKO</name>
<feature type="disulfide bond" evidence="9">
    <location>
        <begin position="127"/>
        <end position="165"/>
    </location>
</feature>
<dbReference type="PROSITE" id="PS51111">
    <property type="entry name" value="REJ"/>
    <property type="match status" value="1"/>
</dbReference>
<dbReference type="InterPro" id="IPR036055">
    <property type="entry name" value="LDL_receptor-like_sf"/>
</dbReference>
<evidence type="ECO:0000256" key="8">
    <source>
        <dbReference type="ARBA" id="ARBA00023157"/>
    </source>
</evidence>
<evidence type="ECO:0000313" key="15">
    <source>
        <dbReference type="RefSeq" id="XP_006815504.1"/>
    </source>
</evidence>
<dbReference type="GeneID" id="100374116"/>
<evidence type="ECO:0000256" key="6">
    <source>
        <dbReference type="ARBA" id="ARBA00022989"/>
    </source>
</evidence>
<dbReference type="RefSeq" id="XP_006815504.1">
    <property type="nucleotide sequence ID" value="XM_006815441.1"/>
</dbReference>
<feature type="domain" description="FZ" evidence="12">
    <location>
        <begin position="79"/>
        <end position="195"/>
    </location>
</feature>
<dbReference type="SUPFAM" id="SSF57424">
    <property type="entry name" value="LDL receptor-like module"/>
    <property type="match status" value="1"/>
</dbReference>
<evidence type="ECO:0000259" key="13">
    <source>
        <dbReference type="PROSITE" id="PS51111"/>
    </source>
</evidence>
<sequence length="867" mass="95321">MYGIMKRGILHIFMKFALLFLLSLCTSSQSYDNVSIDCDTGDVFRCHSDVCIPRDWYCDGFHDCIGGEDENNDNCTSIPNIPVCVNITFPMCQNVLPYQHTYFPNPYEYNADAARQSMETLTPHLNCSEYATSFFCALSFPVCSTNTNRSTIPCRSMCEQVRDDCEISLASIGKPWMVNCDDLPHYTSDAKCITHSGMNTTLELSPELKCLSNCYLNAVSPSLPLVTTYTCHDCDLALLGTMWTLSKARNSDTVEAVDMSGPFTSTGFTSEYLYINPDQLESGSQYILRVSLISNNHSADFLTSQSLNFTVNFPPRNGTCMVAPSTGYAIMTEYNVSCTGWADTDTPLRYDVYARSRGSSTYLLLYHGYDATSSAFPLPMGDVTYNHTVDIRVLISDAYSAQTTVMLVTTVEPPLISGDDLFSFLSGLILSTNNSLDENVPADDTGAAAILVSVVASVLNNKALIGEGSEDSVEAKKELRESSIYALKTLSQSVDTPEAISQVASALFFVTSLPGELTTDSQMNIGMAVQDLSSNLAGMKNESEAGILATAKAITDCVGNVMLIPFGDDNAFLQRSFIAVSVANTLNSISKVVLSRRVPGQPPVVFSTPSLSLRLQRDAPIDITGSTLVSDSGAFHLPQGQNIFGDSVFGRFIDTKFVSFKDNPFKWGNSSVTVMSDVISLSFMDQFGNEIEVDGVEDGILIDLSRQVVLPEPYTVNDTVADDNGGLQKYHVYLPWPDVALHIILRAVDSDDDDEVGINATLYFNANESPTKAIHNYTGTLPNLEYDSDADIDDVTRNELRNTFFVPSDVINLPGYYFIAIDTNSSGNDFTMQIFTSGCKYWDEDHEEWKGDGCKVRMMYRLNQYPV</sequence>
<feature type="domain" description="REJ" evidence="13">
    <location>
        <begin position="206"/>
        <end position="664"/>
    </location>
</feature>
<dbReference type="InterPro" id="IPR002172">
    <property type="entry name" value="LDrepeatLR_classA_rpt"/>
</dbReference>
<gene>
    <name evidence="15" type="primary">LOC100374116</name>
</gene>
<dbReference type="SMART" id="SM00063">
    <property type="entry name" value="FRI"/>
    <property type="match status" value="1"/>
</dbReference>
<dbReference type="InterPro" id="IPR002859">
    <property type="entry name" value="PKD/REJ-like"/>
</dbReference>
<dbReference type="InterPro" id="IPR036790">
    <property type="entry name" value="Frizzled_dom_sf"/>
</dbReference>
<evidence type="ECO:0000256" key="7">
    <source>
        <dbReference type="ARBA" id="ARBA00023136"/>
    </source>
</evidence>
<evidence type="ECO:0000256" key="2">
    <source>
        <dbReference type="ARBA" id="ARBA00007200"/>
    </source>
</evidence>
<keyword evidence="6" id="KW-1133">Transmembrane helix</keyword>
<keyword evidence="14" id="KW-1185">Reference proteome</keyword>
<comment type="caution">
    <text evidence="10">Lacks conserved residue(s) required for the propagation of feature annotation.</text>
</comment>
<feature type="signal peptide" evidence="11">
    <location>
        <begin position="1"/>
        <end position="30"/>
    </location>
</feature>
<reference evidence="15" key="1">
    <citation type="submission" date="2025-08" db="UniProtKB">
        <authorList>
            <consortium name="RefSeq"/>
        </authorList>
    </citation>
    <scope>IDENTIFICATION</scope>
    <source>
        <tissue evidence="15">Testes</tissue>
    </source>
</reference>
<dbReference type="Gene3D" id="1.10.2000.10">
    <property type="entry name" value="Frizzled cysteine-rich domain"/>
    <property type="match status" value="1"/>
</dbReference>
<dbReference type="PROSITE" id="PS50068">
    <property type="entry name" value="LDLRA_2"/>
    <property type="match status" value="1"/>
</dbReference>
<comment type="similarity">
    <text evidence="2">Belongs to the polycystin family.</text>
</comment>
<dbReference type="PROSITE" id="PS01209">
    <property type="entry name" value="LDLRA_1"/>
    <property type="match status" value="1"/>
</dbReference>
<dbReference type="CDD" id="cd07066">
    <property type="entry name" value="CRD_FZ"/>
    <property type="match status" value="1"/>
</dbReference>
<proteinExistence type="inferred from homology"/>